<keyword evidence="2 6" id="KW-0853">WD repeat</keyword>
<evidence type="ECO:0000313" key="8">
    <source>
        <dbReference type="Proteomes" id="UP001174909"/>
    </source>
</evidence>
<dbReference type="InterPro" id="IPR028884">
    <property type="entry name" value="Trm82"/>
</dbReference>
<evidence type="ECO:0000256" key="3">
    <source>
        <dbReference type="ARBA" id="ARBA00022694"/>
    </source>
</evidence>
<dbReference type="PANTHER" id="PTHR16288:SF0">
    <property type="entry name" value="TRNA (GUANINE-N(7)-)-METHYLTRANSFERASE NON-CATALYTIC SUBUNIT WDR4"/>
    <property type="match status" value="1"/>
</dbReference>
<evidence type="ECO:0000256" key="4">
    <source>
        <dbReference type="ARBA" id="ARBA00022737"/>
    </source>
</evidence>
<proteinExistence type="predicted"/>
<dbReference type="GO" id="GO:0005829">
    <property type="term" value="C:cytosol"/>
    <property type="evidence" value="ECO:0007669"/>
    <property type="project" value="TreeGrafter"/>
</dbReference>
<evidence type="ECO:0000256" key="1">
    <source>
        <dbReference type="ARBA" id="ARBA00004123"/>
    </source>
</evidence>
<dbReference type="GO" id="GO:0043527">
    <property type="term" value="C:tRNA methyltransferase complex"/>
    <property type="evidence" value="ECO:0007669"/>
    <property type="project" value="TreeGrafter"/>
</dbReference>
<organism evidence="7 8">
    <name type="scientific">Geodia barretti</name>
    <name type="common">Barrett's horny sponge</name>
    <dbReference type="NCBI Taxonomy" id="519541"/>
    <lineage>
        <taxon>Eukaryota</taxon>
        <taxon>Metazoa</taxon>
        <taxon>Porifera</taxon>
        <taxon>Demospongiae</taxon>
        <taxon>Heteroscleromorpha</taxon>
        <taxon>Tetractinellida</taxon>
        <taxon>Astrophorina</taxon>
        <taxon>Geodiidae</taxon>
        <taxon>Geodia</taxon>
    </lineage>
</organism>
<dbReference type="GO" id="GO:0036265">
    <property type="term" value="P:RNA (guanine-N7)-methylation"/>
    <property type="evidence" value="ECO:0007669"/>
    <property type="project" value="InterPro"/>
</dbReference>
<keyword evidence="5" id="KW-0539">Nucleus</keyword>
<evidence type="ECO:0000256" key="2">
    <source>
        <dbReference type="ARBA" id="ARBA00022574"/>
    </source>
</evidence>
<accession>A0AA35WG11</accession>
<comment type="subcellular location">
    <subcellularLocation>
        <location evidence="1">Nucleus</location>
    </subcellularLocation>
</comment>
<dbReference type="InterPro" id="IPR036322">
    <property type="entry name" value="WD40_repeat_dom_sf"/>
</dbReference>
<dbReference type="PANTHER" id="PTHR16288">
    <property type="entry name" value="WD40 REPEAT PROTEIN 4"/>
    <property type="match status" value="1"/>
</dbReference>
<evidence type="ECO:0000313" key="7">
    <source>
        <dbReference type="EMBL" id="CAI8012162.1"/>
    </source>
</evidence>
<comment type="caution">
    <text evidence="7">The sequence shown here is derived from an EMBL/GenBank/DDBJ whole genome shotgun (WGS) entry which is preliminary data.</text>
</comment>
<dbReference type="InterPro" id="IPR015943">
    <property type="entry name" value="WD40/YVTN_repeat-like_dom_sf"/>
</dbReference>
<dbReference type="AlphaFoldDB" id="A0AA35WG11"/>
<evidence type="ECO:0000256" key="6">
    <source>
        <dbReference type="PROSITE-ProRule" id="PRU00221"/>
    </source>
</evidence>
<name>A0AA35WG11_GEOBA</name>
<dbReference type="GO" id="GO:0006400">
    <property type="term" value="P:tRNA modification"/>
    <property type="evidence" value="ECO:0007669"/>
    <property type="project" value="TreeGrafter"/>
</dbReference>
<dbReference type="Proteomes" id="UP001174909">
    <property type="component" value="Unassembled WGS sequence"/>
</dbReference>
<protein>
    <submittedName>
        <fullName evidence="7">tRNA (Guanine-N(7)-)-methyltransferase non-catalytic subunit WDR4</fullName>
    </submittedName>
</protein>
<dbReference type="SUPFAM" id="SSF50978">
    <property type="entry name" value="WD40 repeat-like"/>
    <property type="match status" value="1"/>
</dbReference>
<dbReference type="InterPro" id="IPR001680">
    <property type="entry name" value="WD40_rpt"/>
</dbReference>
<keyword evidence="3" id="KW-0819">tRNA processing</keyword>
<reference evidence="7" key="1">
    <citation type="submission" date="2023-03" db="EMBL/GenBank/DDBJ databases">
        <authorList>
            <person name="Steffen K."/>
            <person name="Cardenas P."/>
        </authorList>
    </citation>
    <scope>NUCLEOTIDE SEQUENCE</scope>
</reference>
<evidence type="ECO:0000256" key="5">
    <source>
        <dbReference type="ARBA" id="ARBA00023242"/>
    </source>
</evidence>
<dbReference type="Gene3D" id="2.130.10.10">
    <property type="entry name" value="YVTN repeat-like/Quinoprotein amine dehydrogenase"/>
    <property type="match status" value="1"/>
</dbReference>
<gene>
    <name evidence="7" type="ORF">GBAR_LOCUS7803</name>
</gene>
<dbReference type="GO" id="GO:0005634">
    <property type="term" value="C:nucleus"/>
    <property type="evidence" value="ECO:0007669"/>
    <property type="project" value="UniProtKB-SubCell"/>
</dbReference>
<dbReference type="Pfam" id="PF00400">
    <property type="entry name" value="WD40"/>
    <property type="match status" value="1"/>
</dbReference>
<keyword evidence="4" id="KW-0677">Repeat</keyword>
<dbReference type="PROSITE" id="PS50082">
    <property type="entry name" value="WD_REPEATS_2"/>
    <property type="match status" value="1"/>
</dbReference>
<dbReference type="SMART" id="SM00320">
    <property type="entry name" value="WD40"/>
    <property type="match status" value="4"/>
</dbReference>
<feature type="repeat" description="WD" evidence="6">
    <location>
        <begin position="180"/>
        <end position="222"/>
    </location>
</feature>
<keyword evidence="8" id="KW-1185">Reference proteome</keyword>
<dbReference type="EMBL" id="CASHTH010001164">
    <property type="protein sequence ID" value="CAI8012162.1"/>
    <property type="molecule type" value="Genomic_DNA"/>
</dbReference>
<sequence>MALVCVCSKAPDGKRFIATSSATKVTIVAEENDRETQGQDVGVVTLNAAQTPAVGGESVVAMTASRQGQLLAVVTSEKRLVVWEESGEWRVRGERSVAKRVTSLQISEDEQYLLTADKTGTVTRYRLSDISCDGEEMMGHLSMILDMVMVSHDSHVITCDRDEKIRVSRYPNCYNIETYCLGHTEFVSCLCLCEKWPHLLVSASGDGTVRSWEWRNGRLLDTHHFSEDGQDPVTVTQVVCSRNMEQPLIVATVEG</sequence>